<evidence type="ECO:0000256" key="1">
    <source>
        <dbReference type="SAM" id="SignalP"/>
    </source>
</evidence>
<protein>
    <recommendedName>
        <fullName evidence="4">DUF2846 domain-containing protein</fullName>
    </recommendedName>
</protein>
<keyword evidence="3" id="KW-1185">Reference proteome</keyword>
<name>A0ABU6J4J2_9BURK</name>
<dbReference type="PROSITE" id="PS51257">
    <property type="entry name" value="PROKAR_LIPOPROTEIN"/>
    <property type="match status" value="1"/>
</dbReference>
<reference evidence="2 3" key="1">
    <citation type="submission" date="2023-10" db="EMBL/GenBank/DDBJ databases">
        <title>Noviherbaspirillum sp. CPCC 100848 genome assembly.</title>
        <authorList>
            <person name="Li X.Y."/>
            <person name="Fang X.M."/>
        </authorList>
    </citation>
    <scope>NUCLEOTIDE SEQUENCE [LARGE SCALE GENOMIC DNA]</scope>
    <source>
        <strain evidence="2 3">CPCC 100848</strain>
    </source>
</reference>
<keyword evidence="1" id="KW-0732">Signal</keyword>
<feature type="signal peptide" evidence="1">
    <location>
        <begin position="1"/>
        <end position="25"/>
    </location>
</feature>
<accession>A0ABU6J4J2</accession>
<evidence type="ECO:0000313" key="2">
    <source>
        <dbReference type="EMBL" id="MEC4718440.1"/>
    </source>
</evidence>
<evidence type="ECO:0000313" key="3">
    <source>
        <dbReference type="Proteomes" id="UP001352263"/>
    </source>
</evidence>
<dbReference type="Proteomes" id="UP001352263">
    <property type="component" value="Unassembled WGS sequence"/>
</dbReference>
<comment type="caution">
    <text evidence="2">The sequence shown here is derived from an EMBL/GenBank/DDBJ whole genome shotgun (WGS) entry which is preliminary data.</text>
</comment>
<feature type="chain" id="PRO_5045805186" description="DUF2846 domain-containing protein" evidence="1">
    <location>
        <begin position="26"/>
        <end position="177"/>
    </location>
</feature>
<evidence type="ECO:0008006" key="4">
    <source>
        <dbReference type="Google" id="ProtNLM"/>
    </source>
</evidence>
<proteinExistence type="predicted"/>
<gene>
    <name evidence="2" type="ORF">RY831_04735</name>
</gene>
<sequence>MLKFPLIVSVLTLPLVIGCASTDFAKTSASSTITEQRIKLESGPSHWGVNKLVQVGDTKLGFYGSRRTKGSGGHNGTTYTFDAGPTVIAAWYYDNQTGSHLANQTPVTKLRAELRPQGRYELRSVTKEGRLQFMLIDLDTNARIATSDWVRLSQQLLPEPAGESVGASVPGLFHHVR</sequence>
<organism evidence="2 3">
    <name type="scientific">Noviherbaspirillum album</name>
    <dbReference type="NCBI Taxonomy" id="3080276"/>
    <lineage>
        <taxon>Bacteria</taxon>
        <taxon>Pseudomonadati</taxon>
        <taxon>Pseudomonadota</taxon>
        <taxon>Betaproteobacteria</taxon>
        <taxon>Burkholderiales</taxon>
        <taxon>Oxalobacteraceae</taxon>
        <taxon>Noviherbaspirillum</taxon>
    </lineage>
</organism>
<dbReference type="RefSeq" id="WP_326505162.1">
    <property type="nucleotide sequence ID" value="NZ_JAWIIV010000002.1"/>
</dbReference>
<dbReference type="EMBL" id="JAWIIV010000002">
    <property type="protein sequence ID" value="MEC4718440.1"/>
    <property type="molecule type" value="Genomic_DNA"/>
</dbReference>